<evidence type="ECO:0000256" key="1">
    <source>
        <dbReference type="SAM" id="MobiDB-lite"/>
    </source>
</evidence>
<dbReference type="InterPro" id="IPR019835">
    <property type="entry name" value="SWIB_domain"/>
</dbReference>
<organism evidence="3 4">
    <name type="scientific">Brassica campestris</name>
    <name type="common">Field mustard</name>
    <dbReference type="NCBI Taxonomy" id="3711"/>
    <lineage>
        <taxon>Eukaryota</taxon>
        <taxon>Viridiplantae</taxon>
        <taxon>Streptophyta</taxon>
        <taxon>Embryophyta</taxon>
        <taxon>Tracheophyta</taxon>
        <taxon>Spermatophyta</taxon>
        <taxon>Magnoliopsida</taxon>
        <taxon>eudicotyledons</taxon>
        <taxon>Gunneridae</taxon>
        <taxon>Pentapetalae</taxon>
        <taxon>rosids</taxon>
        <taxon>malvids</taxon>
        <taxon>Brassicales</taxon>
        <taxon>Brassicaceae</taxon>
        <taxon>Brassiceae</taxon>
        <taxon>Brassica</taxon>
    </lineage>
</organism>
<evidence type="ECO:0000259" key="2">
    <source>
        <dbReference type="SMART" id="SM00151"/>
    </source>
</evidence>
<dbReference type="CDD" id="cd10567">
    <property type="entry name" value="SWIB-MDM2_like"/>
    <property type="match status" value="2"/>
</dbReference>
<dbReference type="SUPFAM" id="SSF47592">
    <property type="entry name" value="SWIB/MDM2 domain"/>
    <property type="match status" value="2"/>
</dbReference>
<proteinExistence type="predicted"/>
<dbReference type="EMBL" id="CM010630">
    <property type="protein sequence ID" value="RID71801.1"/>
    <property type="molecule type" value="Genomic_DNA"/>
</dbReference>
<sequence>MDYGNAKKGGGGGITKVCQLSPQLDKFIGTSQIARTEKGLQDPKDGRKILCDEFAAFLVKCISMLLQMNKALSKHICVTGEKGTNEEVEDDYEEESEYEIRSLRKRKKKKLVLSISLSSLYCPASYRHLDAFTVVTALARTEENPLALALQKMERKKMETDGESDELDENDKKPKKEGCVLLTPDPLPPSDALVKFFGDGESSLSRLVQRLWEYIKQNELQDPSDISVSELITSHFIKTKH</sequence>
<dbReference type="Proteomes" id="UP000264353">
    <property type="component" value="Chromosome A3"/>
</dbReference>
<dbReference type="Pfam" id="PF02201">
    <property type="entry name" value="SWIB"/>
    <property type="match status" value="2"/>
</dbReference>
<dbReference type="AlphaFoldDB" id="A0A398A201"/>
<evidence type="ECO:0000313" key="4">
    <source>
        <dbReference type="Proteomes" id="UP000264353"/>
    </source>
</evidence>
<name>A0A398A201_BRACM</name>
<protein>
    <recommendedName>
        <fullName evidence="2">SWIB domain-containing protein</fullName>
    </recommendedName>
</protein>
<evidence type="ECO:0000313" key="3">
    <source>
        <dbReference type="EMBL" id="RID71801.1"/>
    </source>
</evidence>
<reference evidence="3 4" key="1">
    <citation type="submission" date="2018-06" db="EMBL/GenBank/DDBJ databases">
        <title>WGS assembly of Brassica rapa FPsc.</title>
        <authorList>
            <person name="Bowman J."/>
            <person name="Kohchi T."/>
            <person name="Yamato K."/>
            <person name="Jenkins J."/>
            <person name="Shu S."/>
            <person name="Ishizaki K."/>
            <person name="Yamaoka S."/>
            <person name="Nishihama R."/>
            <person name="Nakamura Y."/>
            <person name="Berger F."/>
            <person name="Adam C."/>
            <person name="Aki S."/>
            <person name="Althoff F."/>
            <person name="Araki T."/>
            <person name="Arteaga-Vazquez M."/>
            <person name="Balasubrmanian S."/>
            <person name="Bauer D."/>
            <person name="Boehm C."/>
            <person name="Briginshaw L."/>
            <person name="Caballero-Perez J."/>
            <person name="Catarino B."/>
            <person name="Chen F."/>
            <person name="Chiyoda S."/>
            <person name="Chovatia M."/>
            <person name="Davies K."/>
            <person name="Delmans M."/>
            <person name="Demura T."/>
            <person name="Dierschke T."/>
            <person name="Dolan L."/>
            <person name="Dorantes-Acosta A."/>
            <person name="Eklund D."/>
            <person name="Florent S."/>
            <person name="Flores-Sandoval E."/>
            <person name="Fujiyama A."/>
            <person name="Fukuzawa H."/>
            <person name="Galik B."/>
            <person name="Grimanelli D."/>
            <person name="Grimwood J."/>
            <person name="Grossniklaus U."/>
            <person name="Hamada T."/>
            <person name="Haseloff J."/>
            <person name="Hetherington A."/>
            <person name="Higo A."/>
            <person name="Hirakawa Y."/>
            <person name="Hundley H."/>
            <person name="Ikeda Y."/>
            <person name="Inoue K."/>
            <person name="Inoue S."/>
            <person name="Ishida S."/>
            <person name="Jia Q."/>
            <person name="Kakita M."/>
            <person name="Kanazawa T."/>
            <person name="Kawai Y."/>
            <person name="Kawashima T."/>
            <person name="Kennedy M."/>
            <person name="Kinose K."/>
            <person name="Kinoshita T."/>
            <person name="Kohara Y."/>
            <person name="Koide E."/>
            <person name="Komatsu K."/>
            <person name="Kopischke S."/>
            <person name="Kubo M."/>
            <person name="Kyozuka J."/>
            <person name="Lagercrantz U."/>
            <person name="Lin S."/>
            <person name="Lindquist E."/>
            <person name="Lipzen A."/>
            <person name="Lu C."/>
            <person name="Luna E."/>
            <person name="Martienssen R."/>
            <person name="Minamino N."/>
            <person name="Mizutani M."/>
            <person name="Mizutani M."/>
            <person name="Mochizuki N."/>
            <person name="Monte I."/>
            <person name="Mosher R."/>
            <person name="Nagasaki H."/>
            <person name="Nakagami H."/>
            <person name="Naramoto S."/>
            <person name="Nishitani K."/>
            <person name="Ohtani M."/>
            <person name="Okamoto T."/>
            <person name="Okumura M."/>
            <person name="Phillips J."/>
            <person name="Pollak B."/>
            <person name="Reinders A."/>
            <person name="Roevekamp M."/>
            <person name="Sano R."/>
            <person name="Sawa S."/>
            <person name="Schmid M."/>
            <person name="Shirakawa M."/>
            <person name="Solano R."/>
            <person name="Spunde A."/>
            <person name="Suetsugu N."/>
            <person name="Sugano S."/>
            <person name="Sugiyama A."/>
            <person name="Sun R."/>
            <person name="Suzuki Y."/>
            <person name="Takenaka M."/>
            <person name="Takezawa D."/>
            <person name="Tomogane H."/>
            <person name="Tsuzuki M."/>
            <person name="Ueda T."/>
            <person name="Umeda M."/>
            <person name="Ward J."/>
            <person name="Watanabe Y."/>
            <person name="Yazaki K."/>
            <person name="Yokoyama R."/>
            <person name="Yoshitake Y."/>
            <person name="Yotsui I."/>
            <person name="Zachgo S."/>
            <person name="Schmutz J."/>
        </authorList>
    </citation>
    <scope>NUCLEOTIDE SEQUENCE [LARGE SCALE GENOMIC DNA]</scope>
    <source>
        <strain evidence="4">cv. B-3</strain>
    </source>
</reference>
<feature type="region of interest" description="Disordered" evidence="1">
    <location>
        <begin position="155"/>
        <end position="178"/>
    </location>
</feature>
<gene>
    <name evidence="3" type="ORF">BRARA_C03722</name>
</gene>
<dbReference type="SMART" id="SM00151">
    <property type="entry name" value="SWIB"/>
    <property type="match status" value="2"/>
</dbReference>
<dbReference type="InterPro" id="IPR003121">
    <property type="entry name" value="SWIB_MDM2_domain"/>
</dbReference>
<dbReference type="PANTHER" id="PTHR13844">
    <property type="entry name" value="SWI/SNF-RELATED MATRIX-ASSOCIATED ACTIN-DEPENDENT REGULATOR OF CHROMATIN SUBFAMILY D"/>
    <property type="match status" value="1"/>
</dbReference>
<feature type="domain" description="SWIB" evidence="2">
    <location>
        <begin position="14"/>
        <end position="81"/>
    </location>
</feature>
<dbReference type="InterPro" id="IPR036885">
    <property type="entry name" value="SWIB_MDM2_dom_sf"/>
</dbReference>
<feature type="domain" description="SWIB" evidence="2">
    <location>
        <begin position="183"/>
        <end position="241"/>
    </location>
</feature>
<accession>A0A398A201</accession>
<dbReference type="Gene3D" id="1.10.245.10">
    <property type="entry name" value="SWIB/MDM2 domain"/>
    <property type="match status" value="2"/>
</dbReference>